<accession>A0ABV5VWK7</accession>
<keyword evidence="2" id="KW-0238">DNA-binding</keyword>
<organism evidence="5 6">
    <name type="scientific">Paenibacillus hodogayensis</name>
    <dbReference type="NCBI Taxonomy" id="279208"/>
    <lineage>
        <taxon>Bacteria</taxon>
        <taxon>Bacillati</taxon>
        <taxon>Bacillota</taxon>
        <taxon>Bacilli</taxon>
        <taxon>Bacillales</taxon>
        <taxon>Paenibacillaceae</taxon>
        <taxon>Paenibacillus</taxon>
    </lineage>
</organism>
<dbReference type="InterPro" id="IPR011051">
    <property type="entry name" value="RmlC_Cupin_sf"/>
</dbReference>
<dbReference type="SUPFAM" id="SSF51182">
    <property type="entry name" value="RmlC-like cupins"/>
    <property type="match status" value="1"/>
</dbReference>
<dbReference type="PRINTS" id="PR00032">
    <property type="entry name" value="HTHARAC"/>
</dbReference>
<dbReference type="RefSeq" id="WP_344903959.1">
    <property type="nucleotide sequence ID" value="NZ_BAAAYO010000001.1"/>
</dbReference>
<evidence type="ECO:0000313" key="6">
    <source>
        <dbReference type="Proteomes" id="UP001589619"/>
    </source>
</evidence>
<proteinExistence type="predicted"/>
<dbReference type="Gene3D" id="1.10.10.60">
    <property type="entry name" value="Homeodomain-like"/>
    <property type="match status" value="2"/>
</dbReference>
<dbReference type="InterPro" id="IPR020449">
    <property type="entry name" value="Tscrpt_reg_AraC-type_HTH"/>
</dbReference>
<dbReference type="PANTHER" id="PTHR43280">
    <property type="entry name" value="ARAC-FAMILY TRANSCRIPTIONAL REGULATOR"/>
    <property type="match status" value="1"/>
</dbReference>
<dbReference type="PANTHER" id="PTHR43280:SF28">
    <property type="entry name" value="HTH-TYPE TRANSCRIPTIONAL ACTIVATOR RHAS"/>
    <property type="match status" value="1"/>
</dbReference>
<comment type="caution">
    <text evidence="5">The sequence shown here is derived from an EMBL/GenBank/DDBJ whole genome shotgun (WGS) entry which is preliminary data.</text>
</comment>
<dbReference type="InterPro" id="IPR009057">
    <property type="entry name" value="Homeodomain-like_sf"/>
</dbReference>
<dbReference type="SUPFAM" id="SSF46689">
    <property type="entry name" value="Homeodomain-like"/>
    <property type="match status" value="2"/>
</dbReference>
<dbReference type="Proteomes" id="UP001589619">
    <property type="component" value="Unassembled WGS sequence"/>
</dbReference>
<evidence type="ECO:0000256" key="3">
    <source>
        <dbReference type="ARBA" id="ARBA00023163"/>
    </source>
</evidence>
<gene>
    <name evidence="5" type="ORF">ACFFNY_13245</name>
</gene>
<dbReference type="Pfam" id="PF12833">
    <property type="entry name" value="HTH_18"/>
    <property type="match status" value="1"/>
</dbReference>
<keyword evidence="6" id="KW-1185">Reference proteome</keyword>
<dbReference type="PROSITE" id="PS01124">
    <property type="entry name" value="HTH_ARAC_FAMILY_2"/>
    <property type="match status" value="1"/>
</dbReference>
<dbReference type="InterPro" id="IPR018062">
    <property type="entry name" value="HTH_AraC-typ_CS"/>
</dbReference>
<dbReference type="SMART" id="SM00342">
    <property type="entry name" value="HTH_ARAC"/>
    <property type="match status" value="1"/>
</dbReference>
<sequence length="272" mass="31224">MFLRSYRCCQVSSEFGESSGGIHPFDELLYIREGHAALEWRGGCLEAPASSLFLLNRDTPHRLVYKSDKLSFWFIELDIIEPDWFVTEEQAICWNRLQAGKLNDSSVLRVLRQTLDSLTESLDNSEKGMPEFGEEIMLLDVKKTIRLIQAYLGQKPVPAAIRDGSTRELIHSLMRHMESNYFDDFNLETLAKIVHLNPSYLVRAFKWTAGITPIQYLHKLRLGAAISFLANTDMGVQQIAEATGFGSIHYFSRLFKQKYGVSPLQWRQAQRK</sequence>
<keyword evidence="3" id="KW-0804">Transcription</keyword>
<evidence type="ECO:0000256" key="1">
    <source>
        <dbReference type="ARBA" id="ARBA00023015"/>
    </source>
</evidence>
<evidence type="ECO:0000256" key="2">
    <source>
        <dbReference type="ARBA" id="ARBA00023125"/>
    </source>
</evidence>
<protein>
    <submittedName>
        <fullName evidence="5">Helix-turn-helix domain-containing protein</fullName>
    </submittedName>
</protein>
<name>A0ABV5VWK7_9BACL</name>
<reference evidence="5 6" key="1">
    <citation type="submission" date="2024-09" db="EMBL/GenBank/DDBJ databases">
        <authorList>
            <person name="Sun Q."/>
            <person name="Mori K."/>
        </authorList>
    </citation>
    <scope>NUCLEOTIDE SEQUENCE [LARGE SCALE GENOMIC DNA]</scope>
    <source>
        <strain evidence="5 6">JCM 12520</strain>
    </source>
</reference>
<evidence type="ECO:0000313" key="5">
    <source>
        <dbReference type="EMBL" id="MFB9752525.1"/>
    </source>
</evidence>
<dbReference type="InterPro" id="IPR018060">
    <property type="entry name" value="HTH_AraC"/>
</dbReference>
<dbReference type="EMBL" id="JBHMAG010000010">
    <property type="protein sequence ID" value="MFB9752525.1"/>
    <property type="molecule type" value="Genomic_DNA"/>
</dbReference>
<dbReference type="PROSITE" id="PS00041">
    <property type="entry name" value="HTH_ARAC_FAMILY_1"/>
    <property type="match status" value="1"/>
</dbReference>
<feature type="domain" description="HTH araC/xylS-type" evidence="4">
    <location>
        <begin position="171"/>
        <end position="269"/>
    </location>
</feature>
<evidence type="ECO:0000259" key="4">
    <source>
        <dbReference type="PROSITE" id="PS01124"/>
    </source>
</evidence>
<keyword evidence="1" id="KW-0805">Transcription regulation</keyword>